<evidence type="ECO:0000256" key="10">
    <source>
        <dbReference type="ARBA" id="ARBA00022605"/>
    </source>
</evidence>
<dbReference type="InterPro" id="IPR018528">
    <property type="entry name" value="Preph_deHydtase_CS"/>
</dbReference>
<dbReference type="PROSITE" id="PS51171">
    <property type="entry name" value="PREPHENATE_DEHYDR_3"/>
    <property type="match status" value="1"/>
</dbReference>
<dbReference type="InterPro" id="IPR001086">
    <property type="entry name" value="Preph_deHydtase"/>
</dbReference>
<feature type="domain" description="Chorismate mutase" evidence="19">
    <location>
        <begin position="6"/>
        <end position="96"/>
    </location>
</feature>
<keyword evidence="15" id="KW-0511">Multifunctional enzyme</keyword>
<comment type="pathway">
    <text evidence="4">Amino-acid biosynthesis; L-phenylalanine biosynthesis; phenylpyruvate from prephenate: step 1/1.</text>
</comment>
<reference evidence="22 23" key="1">
    <citation type="submission" date="2023-02" db="EMBL/GenBank/DDBJ databases">
        <title>Bacterial whole genomic sequence of Curvibacter sp. HBC61.</title>
        <authorList>
            <person name="Le V."/>
            <person name="Ko S.-R."/>
            <person name="Ahn C.-Y."/>
            <person name="Oh H.-M."/>
        </authorList>
    </citation>
    <scope>NUCLEOTIDE SEQUENCE [LARGE SCALE GENOMIC DNA]</scope>
    <source>
        <strain evidence="22 23">HBC61</strain>
    </source>
</reference>
<evidence type="ECO:0000259" key="21">
    <source>
        <dbReference type="PROSITE" id="PS51671"/>
    </source>
</evidence>
<evidence type="ECO:0000256" key="5">
    <source>
        <dbReference type="ARBA" id="ARBA00004817"/>
    </source>
</evidence>
<evidence type="ECO:0000256" key="9">
    <source>
        <dbReference type="ARBA" id="ARBA00022490"/>
    </source>
</evidence>
<evidence type="ECO:0000259" key="20">
    <source>
        <dbReference type="PROSITE" id="PS51171"/>
    </source>
</evidence>
<comment type="caution">
    <text evidence="22">The sequence shown here is derived from an EMBL/GenBank/DDBJ whole genome shotgun (WGS) entry which is preliminary data.</text>
</comment>
<dbReference type="PROSITE" id="PS00858">
    <property type="entry name" value="PREPHENATE_DEHYDR_2"/>
    <property type="match status" value="1"/>
</dbReference>
<dbReference type="CDD" id="cd13630">
    <property type="entry name" value="PBP2_PDT_1"/>
    <property type="match status" value="1"/>
</dbReference>
<dbReference type="InterPro" id="IPR045865">
    <property type="entry name" value="ACT-like_dom_sf"/>
</dbReference>
<dbReference type="InterPro" id="IPR008242">
    <property type="entry name" value="Chor_mutase/pphenate_deHydtase"/>
</dbReference>
<dbReference type="EMBL" id="JAQSIP010000003">
    <property type="protein sequence ID" value="MDD0838678.1"/>
    <property type="molecule type" value="Genomic_DNA"/>
</dbReference>
<keyword evidence="13" id="KW-0413">Isomerase</keyword>
<evidence type="ECO:0000313" key="23">
    <source>
        <dbReference type="Proteomes" id="UP001528673"/>
    </source>
</evidence>
<evidence type="ECO:0000256" key="15">
    <source>
        <dbReference type="ARBA" id="ARBA00023268"/>
    </source>
</evidence>
<dbReference type="GO" id="GO:0004664">
    <property type="term" value="F:prephenate dehydratase activity"/>
    <property type="evidence" value="ECO:0007669"/>
    <property type="project" value="UniProtKB-EC"/>
</dbReference>
<dbReference type="InterPro" id="IPR002912">
    <property type="entry name" value="ACT_dom"/>
</dbReference>
<dbReference type="NCBIfam" id="NF008865">
    <property type="entry name" value="PRK11898.1"/>
    <property type="match status" value="1"/>
</dbReference>
<evidence type="ECO:0000256" key="4">
    <source>
        <dbReference type="ARBA" id="ARBA00004741"/>
    </source>
</evidence>
<feature type="domain" description="Prephenate dehydratase" evidence="20">
    <location>
        <begin position="96"/>
        <end position="271"/>
    </location>
</feature>
<evidence type="ECO:0000256" key="12">
    <source>
        <dbReference type="ARBA" id="ARBA00023222"/>
    </source>
</evidence>
<protein>
    <recommendedName>
        <fullName evidence="8">Bifunctional chorismate mutase/prephenate dehydratase</fullName>
        <ecNumber evidence="7">4.2.1.51</ecNumber>
        <ecNumber evidence="6">5.4.99.5</ecNumber>
    </recommendedName>
    <alternativeName>
        <fullName evidence="17">Chorismate mutase-prephenate dehydratase</fullName>
    </alternativeName>
    <alternativeName>
        <fullName evidence="16">p-protein</fullName>
    </alternativeName>
</protein>
<dbReference type="InterPro" id="IPR010957">
    <property type="entry name" value="G/b/e-P-prot_chorismate_mutase"/>
</dbReference>
<sequence length="368" mass="39909">MTQSSDTPLPSLGELRVQIDSLDQQLLTLLNQRAHVAEQVGEVKKREGTPFFRPDRVAQVIEKIKTANPGPLRDEHVAAIWREIMSACLALESPQRVAVLGPAGTFCEQAAIEFFGGAADLMYCANFDEVFHATAAGSAQYGVVGVENSVEGVVTRSLDLFLHTPTHVIGEVSLLVRHNLLRQTQSLDGIEAVLAHPQALAQCQAWLSKHLPHAERRPVSSNAEGARLASTNPAWAGLASERAATLFGLHIVAHAIQDDAYNRTRFAIISLPQTQATPPASGKDCTSLVVSVPNRPGAVHDLLVPLKKHGVSMTRFESRPARTGHWEYYFYIDLDGHPSQPHVAAALEELSSLCAFYKVLGSYPVGAL</sequence>
<evidence type="ECO:0000256" key="7">
    <source>
        <dbReference type="ARBA" id="ARBA00013147"/>
    </source>
</evidence>
<organism evidence="22 23">
    <name type="scientific">Curvibacter cyanobacteriorum</name>
    <dbReference type="NCBI Taxonomy" id="3026422"/>
    <lineage>
        <taxon>Bacteria</taxon>
        <taxon>Pseudomonadati</taxon>
        <taxon>Pseudomonadota</taxon>
        <taxon>Betaproteobacteria</taxon>
        <taxon>Burkholderiales</taxon>
        <taxon>Comamonadaceae</taxon>
        <taxon>Curvibacter</taxon>
    </lineage>
</organism>
<keyword evidence="14 22" id="KW-0456">Lyase</keyword>
<evidence type="ECO:0000256" key="14">
    <source>
        <dbReference type="ARBA" id="ARBA00023239"/>
    </source>
</evidence>
<proteinExistence type="predicted"/>
<comment type="subcellular location">
    <subcellularLocation>
        <location evidence="3">Cytoplasm</location>
    </subcellularLocation>
</comment>
<evidence type="ECO:0000256" key="17">
    <source>
        <dbReference type="ARBA" id="ARBA00031520"/>
    </source>
</evidence>
<evidence type="ECO:0000256" key="2">
    <source>
        <dbReference type="ARBA" id="ARBA00002364"/>
    </source>
</evidence>
<dbReference type="Pfam" id="PF00800">
    <property type="entry name" value="PDT"/>
    <property type="match status" value="1"/>
</dbReference>
<gene>
    <name evidence="22" type="primary">pheA</name>
    <name evidence="22" type="ORF">PSQ40_08845</name>
</gene>
<evidence type="ECO:0000256" key="6">
    <source>
        <dbReference type="ARBA" id="ARBA00012404"/>
    </source>
</evidence>
<accession>A0ABT5MXX6</accession>
<dbReference type="Pfam" id="PF01842">
    <property type="entry name" value="ACT"/>
    <property type="match status" value="1"/>
</dbReference>
<dbReference type="SMART" id="SM00830">
    <property type="entry name" value="CM_2"/>
    <property type="match status" value="1"/>
</dbReference>
<evidence type="ECO:0000313" key="22">
    <source>
        <dbReference type="EMBL" id="MDD0838678.1"/>
    </source>
</evidence>
<keyword evidence="12" id="KW-0584">Phenylalanine biosynthesis</keyword>
<comment type="catalytic activity">
    <reaction evidence="1">
        <text>chorismate = prephenate</text>
        <dbReference type="Rhea" id="RHEA:13897"/>
        <dbReference type="ChEBI" id="CHEBI:29748"/>
        <dbReference type="ChEBI" id="CHEBI:29934"/>
        <dbReference type="EC" id="5.4.99.5"/>
    </reaction>
</comment>
<keyword evidence="10" id="KW-0028">Amino-acid biosynthesis</keyword>
<evidence type="ECO:0000256" key="18">
    <source>
        <dbReference type="ARBA" id="ARBA00047848"/>
    </source>
</evidence>
<keyword evidence="23" id="KW-1185">Reference proteome</keyword>
<dbReference type="Gene3D" id="1.20.59.10">
    <property type="entry name" value="Chorismate mutase"/>
    <property type="match status" value="1"/>
</dbReference>
<dbReference type="RefSeq" id="WP_273950708.1">
    <property type="nucleotide sequence ID" value="NZ_JAQSIP010000003.1"/>
</dbReference>
<keyword evidence="11" id="KW-0057">Aromatic amino acid biosynthesis</keyword>
<dbReference type="InterPro" id="IPR036979">
    <property type="entry name" value="CM_dom_sf"/>
</dbReference>
<dbReference type="SUPFAM" id="SSF53850">
    <property type="entry name" value="Periplasmic binding protein-like II"/>
    <property type="match status" value="1"/>
</dbReference>
<dbReference type="PROSITE" id="PS51671">
    <property type="entry name" value="ACT"/>
    <property type="match status" value="1"/>
</dbReference>
<dbReference type="SUPFAM" id="SSF48600">
    <property type="entry name" value="Chorismate mutase II"/>
    <property type="match status" value="1"/>
</dbReference>
<evidence type="ECO:0000256" key="13">
    <source>
        <dbReference type="ARBA" id="ARBA00023235"/>
    </source>
</evidence>
<comment type="catalytic activity">
    <reaction evidence="18">
        <text>prephenate + H(+) = 3-phenylpyruvate + CO2 + H2O</text>
        <dbReference type="Rhea" id="RHEA:21648"/>
        <dbReference type="ChEBI" id="CHEBI:15377"/>
        <dbReference type="ChEBI" id="CHEBI:15378"/>
        <dbReference type="ChEBI" id="CHEBI:16526"/>
        <dbReference type="ChEBI" id="CHEBI:18005"/>
        <dbReference type="ChEBI" id="CHEBI:29934"/>
        <dbReference type="EC" id="4.2.1.51"/>
    </reaction>
</comment>
<comment type="function">
    <text evidence="2">Catalyzes the Claisen rearrangement of chorismate to prephenate and the decarboxylation/dehydration of prephenate to phenylpyruvate.</text>
</comment>
<evidence type="ECO:0000256" key="11">
    <source>
        <dbReference type="ARBA" id="ARBA00023141"/>
    </source>
</evidence>
<dbReference type="InterPro" id="IPR002701">
    <property type="entry name" value="CM_II_prokaryot"/>
</dbReference>
<dbReference type="EC" id="5.4.99.5" evidence="6"/>
<evidence type="ECO:0000256" key="8">
    <source>
        <dbReference type="ARBA" id="ARBA00014401"/>
    </source>
</evidence>
<dbReference type="CDD" id="cd04905">
    <property type="entry name" value="ACT_CM-PDT"/>
    <property type="match status" value="1"/>
</dbReference>
<keyword evidence="9" id="KW-0963">Cytoplasm</keyword>
<dbReference type="PANTHER" id="PTHR21022">
    <property type="entry name" value="PREPHENATE DEHYDRATASE P PROTEIN"/>
    <property type="match status" value="1"/>
</dbReference>
<dbReference type="Pfam" id="PF01817">
    <property type="entry name" value="CM_2"/>
    <property type="match status" value="1"/>
</dbReference>
<evidence type="ECO:0000256" key="1">
    <source>
        <dbReference type="ARBA" id="ARBA00000824"/>
    </source>
</evidence>
<dbReference type="SUPFAM" id="SSF55021">
    <property type="entry name" value="ACT-like"/>
    <property type="match status" value="1"/>
</dbReference>
<dbReference type="PROSITE" id="PS51168">
    <property type="entry name" value="CHORISMATE_MUT_2"/>
    <property type="match status" value="1"/>
</dbReference>
<dbReference type="Gene3D" id="3.30.70.260">
    <property type="match status" value="1"/>
</dbReference>
<dbReference type="NCBIfam" id="TIGR01807">
    <property type="entry name" value="CM_P2"/>
    <property type="match status" value="1"/>
</dbReference>
<dbReference type="EC" id="4.2.1.51" evidence="7"/>
<comment type="pathway">
    <text evidence="5">Metabolic intermediate biosynthesis; prephenate biosynthesis; prephenate from chorismate: step 1/1.</text>
</comment>
<name>A0ABT5MXX6_9BURK</name>
<dbReference type="PANTHER" id="PTHR21022:SF19">
    <property type="entry name" value="PREPHENATE DEHYDRATASE-RELATED"/>
    <property type="match status" value="1"/>
</dbReference>
<dbReference type="PIRSF" id="PIRSF001500">
    <property type="entry name" value="Chor_mut_pdt_Ppr"/>
    <property type="match status" value="1"/>
</dbReference>
<dbReference type="Gene3D" id="3.40.190.10">
    <property type="entry name" value="Periplasmic binding protein-like II"/>
    <property type="match status" value="2"/>
</dbReference>
<evidence type="ECO:0000256" key="3">
    <source>
        <dbReference type="ARBA" id="ARBA00004496"/>
    </source>
</evidence>
<evidence type="ECO:0000256" key="16">
    <source>
        <dbReference type="ARBA" id="ARBA00031175"/>
    </source>
</evidence>
<dbReference type="InterPro" id="IPR036263">
    <property type="entry name" value="Chorismate_II_sf"/>
</dbReference>
<evidence type="ECO:0000259" key="19">
    <source>
        <dbReference type="PROSITE" id="PS51168"/>
    </source>
</evidence>
<dbReference type="Proteomes" id="UP001528673">
    <property type="component" value="Unassembled WGS sequence"/>
</dbReference>
<feature type="domain" description="ACT" evidence="21">
    <location>
        <begin position="287"/>
        <end position="364"/>
    </location>
</feature>